<gene>
    <name evidence="2" type="ORF">SAMN05421852_1319</name>
</gene>
<reference evidence="2 3" key="1">
    <citation type="submission" date="2016-10" db="EMBL/GenBank/DDBJ databases">
        <authorList>
            <person name="de Groot N.N."/>
        </authorList>
    </citation>
    <scope>NUCLEOTIDE SEQUENCE [LARGE SCALE GENOMIC DNA]</scope>
    <source>
        <strain evidence="2 3">DSM 44778</strain>
    </source>
</reference>
<dbReference type="OrthoDB" id="9798830at2"/>
<dbReference type="RefSeq" id="WP_093231687.1">
    <property type="nucleotide sequence ID" value="NZ_FORR01000031.1"/>
</dbReference>
<accession>A0A1I3V0Y8</accession>
<evidence type="ECO:0000259" key="1">
    <source>
        <dbReference type="Pfam" id="PF12867"/>
    </source>
</evidence>
<proteinExistence type="predicted"/>
<name>A0A1I3V0Y8_9BACL</name>
<dbReference type="InterPro" id="IPR024775">
    <property type="entry name" value="DinB-like"/>
</dbReference>
<sequence length="163" mass="19052">MSRVKLLVNQLAFTFNEEGWYPPLEEALTGLTAAQASWRPTGEAANSIWETVNHLIFYKERWLERMKGNEPTSEINDNTDTFTQGETTDEKAWQETVEKLRAIQKEWHEIISTTKEEDLDQKFSTTPLWMQFSNLILHDAYHTGQIISIRKLQGSWPSRRSYT</sequence>
<evidence type="ECO:0000313" key="2">
    <source>
        <dbReference type="EMBL" id="SFJ88820.1"/>
    </source>
</evidence>
<keyword evidence="3" id="KW-1185">Reference proteome</keyword>
<dbReference type="STRING" id="46223.SAMN05421852_1319"/>
<dbReference type="AlphaFoldDB" id="A0A1I3V0Y8"/>
<dbReference type="InterPro" id="IPR034660">
    <property type="entry name" value="DinB/YfiT-like"/>
</dbReference>
<dbReference type="EMBL" id="FORR01000031">
    <property type="protein sequence ID" value="SFJ88820.1"/>
    <property type="molecule type" value="Genomic_DNA"/>
</dbReference>
<dbReference type="SUPFAM" id="SSF109854">
    <property type="entry name" value="DinB/YfiT-like putative metalloenzymes"/>
    <property type="match status" value="1"/>
</dbReference>
<dbReference type="Gene3D" id="1.20.120.450">
    <property type="entry name" value="dinb family like domain"/>
    <property type="match status" value="1"/>
</dbReference>
<dbReference type="Pfam" id="PF12867">
    <property type="entry name" value="DinB_2"/>
    <property type="match status" value="1"/>
</dbReference>
<evidence type="ECO:0000313" key="3">
    <source>
        <dbReference type="Proteomes" id="UP000199545"/>
    </source>
</evidence>
<protein>
    <submittedName>
        <fullName evidence="2">DinB superfamily protein</fullName>
    </submittedName>
</protein>
<feature type="domain" description="DinB-like" evidence="1">
    <location>
        <begin position="24"/>
        <end position="144"/>
    </location>
</feature>
<organism evidence="2 3">
    <name type="scientific">Thermoflavimicrobium dichotomicum</name>
    <dbReference type="NCBI Taxonomy" id="46223"/>
    <lineage>
        <taxon>Bacteria</taxon>
        <taxon>Bacillati</taxon>
        <taxon>Bacillota</taxon>
        <taxon>Bacilli</taxon>
        <taxon>Bacillales</taxon>
        <taxon>Thermoactinomycetaceae</taxon>
        <taxon>Thermoflavimicrobium</taxon>
    </lineage>
</organism>
<dbReference type="Proteomes" id="UP000199545">
    <property type="component" value="Unassembled WGS sequence"/>
</dbReference>